<reference evidence="7 8" key="1">
    <citation type="submission" date="2019-06" db="EMBL/GenBank/DDBJ databases">
        <title>Genomic Encyclopedia of Type Strains, Phase IV (KMG-V): Genome sequencing to study the core and pangenomes of soil and plant-associated prokaryotes.</title>
        <authorList>
            <person name="Whitman W."/>
        </authorList>
    </citation>
    <scope>NUCLEOTIDE SEQUENCE [LARGE SCALE GENOMIC DNA]</scope>
    <source>
        <strain evidence="7 8">BR 11880</strain>
    </source>
</reference>
<evidence type="ECO:0000256" key="3">
    <source>
        <dbReference type="SAM" id="MobiDB-lite"/>
    </source>
</evidence>
<dbReference type="Gene3D" id="2.130.10.10">
    <property type="entry name" value="YVTN repeat-like/Quinoprotein amine dehydrogenase"/>
    <property type="match status" value="3"/>
</dbReference>
<dbReference type="InterPro" id="IPR011110">
    <property type="entry name" value="Reg_prop"/>
</dbReference>
<evidence type="ECO:0000256" key="1">
    <source>
        <dbReference type="ARBA" id="ARBA00012528"/>
    </source>
</evidence>
<dbReference type="SUPFAM" id="SSF63829">
    <property type="entry name" value="Calcium-dependent phosphotriesterase"/>
    <property type="match status" value="1"/>
</dbReference>
<dbReference type="AlphaFoldDB" id="A0A560FBM0"/>
<keyword evidence="4" id="KW-0812">Transmembrane</keyword>
<dbReference type="Proteomes" id="UP000319859">
    <property type="component" value="Unassembled WGS sequence"/>
</dbReference>
<proteinExistence type="predicted"/>
<dbReference type="CDD" id="cd01949">
    <property type="entry name" value="GGDEF"/>
    <property type="match status" value="1"/>
</dbReference>
<accession>A0A560FBM0</accession>
<keyword evidence="4" id="KW-1133">Transmembrane helix</keyword>
<dbReference type="Pfam" id="PF00990">
    <property type="entry name" value="GGDEF"/>
    <property type="match status" value="1"/>
</dbReference>
<feature type="domain" description="GGDEF" evidence="6">
    <location>
        <begin position="991"/>
        <end position="1124"/>
    </location>
</feature>
<dbReference type="Pfam" id="PF07495">
    <property type="entry name" value="Y_Y_Y"/>
    <property type="match status" value="1"/>
</dbReference>
<dbReference type="SUPFAM" id="SSF55073">
    <property type="entry name" value="Nucleotide cyclase"/>
    <property type="match status" value="1"/>
</dbReference>
<dbReference type="SMART" id="SM00267">
    <property type="entry name" value="GGDEF"/>
    <property type="match status" value="1"/>
</dbReference>
<feature type="chain" id="PRO_5021863320" description="diguanylate cyclase" evidence="5">
    <location>
        <begin position="37"/>
        <end position="1204"/>
    </location>
</feature>
<dbReference type="FunFam" id="3.30.70.270:FF:000001">
    <property type="entry name" value="Diguanylate cyclase domain protein"/>
    <property type="match status" value="1"/>
</dbReference>
<evidence type="ECO:0000256" key="2">
    <source>
        <dbReference type="ARBA" id="ARBA00034247"/>
    </source>
</evidence>
<dbReference type="InterPro" id="IPR050469">
    <property type="entry name" value="Diguanylate_Cyclase"/>
</dbReference>
<organism evidence="7 8">
    <name type="scientific">Nitrospirillum amazonense</name>
    <dbReference type="NCBI Taxonomy" id="28077"/>
    <lineage>
        <taxon>Bacteria</taxon>
        <taxon>Pseudomonadati</taxon>
        <taxon>Pseudomonadota</taxon>
        <taxon>Alphaproteobacteria</taxon>
        <taxon>Rhodospirillales</taxon>
        <taxon>Azospirillaceae</taxon>
        <taxon>Nitrospirillum</taxon>
    </lineage>
</organism>
<dbReference type="GO" id="GO:1902201">
    <property type="term" value="P:negative regulation of bacterial-type flagellum-dependent cell motility"/>
    <property type="evidence" value="ECO:0007669"/>
    <property type="project" value="TreeGrafter"/>
</dbReference>
<name>A0A560FBM0_9PROT</name>
<dbReference type="NCBIfam" id="TIGR00254">
    <property type="entry name" value="GGDEF"/>
    <property type="match status" value="1"/>
</dbReference>
<dbReference type="PANTHER" id="PTHR45138:SF9">
    <property type="entry name" value="DIGUANYLATE CYCLASE DGCM-RELATED"/>
    <property type="match status" value="1"/>
</dbReference>
<feature type="transmembrane region" description="Helical" evidence="4">
    <location>
        <begin position="907"/>
        <end position="927"/>
    </location>
</feature>
<dbReference type="InterPro" id="IPR000160">
    <property type="entry name" value="GGDEF_dom"/>
</dbReference>
<dbReference type="InterPro" id="IPR013783">
    <property type="entry name" value="Ig-like_fold"/>
</dbReference>
<protein>
    <recommendedName>
        <fullName evidence="1">diguanylate cyclase</fullName>
        <ecNumber evidence="1">2.7.7.65</ecNumber>
    </recommendedName>
</protein>
<dbReference type="RefSeq" id="WP_186457367.1">
    <property type="nucleotide sequence ID" value="NZ_VITN01000008.1"/>
</dbReference>
<dbReference type="InterPro" id="IPR029787">
    <property type="entry name" value="Nucleotide_cyclase"/>
</dbReference>
<evidence type="ECO:0000313" key="8">
    <source>
        <dbReference type="Proteomes" id="UP000319859"/>
    </source>
</evidence>
<evidence type="ECO:0000313" key="7">
    <source>
        <dbReference type="EMBL" id="TWB19008.1"/>
    </source>
</evidence>
<keyword evidence="5" id="KW-0732">Signal</keyword>
<feature type="signal peptide" evidence="5">
    <location>
        <begin position="1"/>
        <end position="36"/>
    </location>
</feature>
<dbReference type="Gene3D" id="3.30.70.270">
    <property type="match status" value="1"/>
</dbReference>
<feature type="region of interest" description="Disordered" evidence="3">
    <location>
        <begin position="1173"/>
        <end position="1204"/>
    </location>
</feature>
<evidence type="ECO:0000256" key="4">
    <source>
        <dbReference type="SAM" id="Phobius"/>
    </source>
</evidence>
<dbReference type="InterPro" id="IPR043128">
    <property type="entry name" value="Rev_trsase/Diguanyl_cyclase"/>
</dbReference>
<dbReference type="SUPFAM" id="SSF101898">
    <property type="entry name" value="NHL repeat"/>
    <property type="match status" value="1"/>
</dbReference>
<sequence length="1204" mass="125360">MIGRRFLRAGGALAGRLGAGLGLALLLACAAAPSFAAQPSGPAGAPDPWARLSGPEFDHFPAALRLPSDVVTSLAQTRHGVVWFGTFGGLVRFDGYRTQIYRGSPDASAGGGSPAGKPGAGAPPPTYVLPDAYVRSLLYIDDGGLLIGTNAGGLVRFDIDANGFRPVPIAHRATAARIMALGQARDGGAWVLSDQGLDHYDPRTATASPVADADAGGVSPRLFAVLEDSRGALWLGGHPGLFRRGAGETAFTRVAAPVDDPILARALADDVWALYEDGQGRVWVGTGENGAFALDTATGRPFTIRGLSGADSLAARHTVRAITEPEGPGGPLWLATDGVGILTLDADERVGVRVGVLAHSEMVSTSLAGDVVRAFLRDRSGNVWVGTQRGADRVEAGQRLVSTVQAAPPGGVGLADADVHALTTDARGRVWLGLGRGLVDVVDPADGILHHVVLPGVDQGRDIYSLAVLPDGAVLAGGRGVTRIDPATLAGTSSWIPALDGVVVLSLATAATPAGTAVLLGGYDGLYIRQPDGTLTHLVHDPADAESLPADQVNKILVVPPGADAPQGTASGGMASGGTASGGTVWLATSGGLAVADLAGLPRPRFHTLRRASQGRAIGGLPHNVVNDVVLDGAGNLWAGTYGGGMAVLTPAQMRDALAGRPGIAPLVVDETQGLANNAVSALAVDGDGGVWAAAAASLVKFNGPGFPPRVLGARDGVIVRAFNIKAATRGAGGQVLFGGMGGLTVLRPGMLRPSVPVGVLAVTALDVNHKAQPPGRLPAPGGTLTLGAGVKTIRLALSLLDFRAPHDTRYAYCLKGFDEDWVEVNSAQPQAVYTNLPQGDYTFRVRAWTDLPGLALSNRQEATAGFDPDAEPVAQPGQNTADALSIPPMAELAFHIRVLPHWYEQAWFRLLMVFGLVALMACVLAIRTEAQLRRERALGRIVAARTRDLRAANTKLEQLASTDPLTGVLNRRRFFELARLECDRSRRYGRAFSVILFDLDHFKRINDTFGHLMGDEVLRAAVAVAAKACRTVDLLARFGGEEIMLLLPETDIAGAQVVAERIRTNLAEMEVAYDGQVAQVTASLGVAQWRSPDETLEDLLARADGALYQAKKGGRNRTVLAYNEVERGARMGWAIVPSGDPSGDEAAAALVADTPPLEPLARLAGLGDATLVDPYERETYDRPVTGADEDVPPDGTLPKAASN</sequence>
<comment type="catalytic activity">
    <reaction evidence="2">
        <text>2 GTP = 3',3'-c-di-GMP + 2 diphosphate</text>
        <dbReference type="Rhea" id="RHEA:24898"/>
        <dbReference type="ChEBI" id="CHEBI:33019"/>
        <dbReference type="ChEBI" id="CHEBI:37565"/>
        <dbReference type="ChEBI" id="CHEBI:58805"/>
        <dbReference type="EC" id="2.7.7.65"/>
    </reaction>
</comment>
<gene>
    <name evidence="7" type="ORF">FBZ89_10864</name>
</gene>
<dbReference type="Gene3D" id="2.60.40.10">
    <property type="entry name" value="Immunoglobulins"/>
    <property type="match status" value="1"/>
</dbReference>
<evidence type="ECO:0000256" key="5">
    <source>
        <dbReference type="SAM" id="SignalP"/>
    </source>
</evidence>
<dbReference type="InterPro" id="IPR015943">
    <property type="entry name" value="WD40/YVTN_repeat-like_dom_sf"/>
</dbReference>
<dbReference type="PROSITE" id="PS51257">
    <property type="entry name" value="PROKAR_LIPOPROTEIN"/>
    <property type="match status" value="1"/>
</dbReference>
<dbReference type="InterPro" id="IPR011123">
    <property type="entry name" value="Y_Y_Y"/>
</dbReference>
<dbReference type="EC" id="2.7.7.65" evidence="1"/>
<dbReference type="Pfam" id="PF07494">
    <property type="entry name" value="Reg_prop"/>
    <property type="match status" value="4"/>
</dbReference>
<comment type="caution">
    <text evidence="7">The sequence shown here is derived from an EMBL/GenBank/DDBJ whole genome shotgun (WGS) entry which is preliminary data.</text>
</comment>
<dbReference type="GO" id="GO:0052621">
    <property type="term" value="F:diguanylate cyclase activity"/>
    <property type="evidence" value="ECO:0007669"/>
    <property type="project" value="UniProtKB-EC"/>
</dbReference>
<keyword evidence="4" id="KW-0472">Membrane</keyword>
<evidence type="ECO:0000259" key="6">
    <source>
        <dbReference type="PROSITE" id="PS50887"/>
    </source>
</evidence>
<dbReference type="PROSITE" id="PS50887">
    <property type="entry name" value="GGDEF"/>
    <property type="match status" value="1"/>
</dbReference>
<dbReference type="EMBL" id="VITN01000008">
    <property type="protein sequence ID" value="TWB19008.1"/>
    <property type="molecule type" value="Genomic_DNA"/>
</dbReference>
<dbReference type="GO" id="GO:0043709">
    <property type="term" value="P:cell adhesion involved in single-species biofilm formation"/>
    <property type="evidence" value="ECO:0007669"/>
    <property type="project" value="TreeGrafter"/>
</dbReference>
<dbReference type="PANTHER" id="PTHR45138">
    <property type="entry name" value="REGULATORY COMPONENTS OF SENSORY TRANSDUCTION SYSTEM"/>
    <property type="match status" value="1"/>
</dbReference>
<dbReference type="GO" id="GO:0005886">
    <property type="term" value="C:plasma membrane"/>
    <property type="evidence" value="ECO:0007669"/>
    <property type="project" value="TreeGrafter"/>
</dbReference>